<dbReference type="GO" id="GO:0016747">
    <property type="term" value="F:acyltransferase activity, transferring groups other than amino-acyl groups"/>
    <property type="evidence" value="ECO:0007669"/>
    <property type="project" value="InterPro"/>
</dbReference>
<dbReference type="InterPro" id="IPR016181">
    <property type="entry name" value="Acyl_CoA_acyltransferase"/>
</dbReference>
<gene>
    <name evidence="2" type="ORF">IRY55_04610</name>
</gene>
<evidence type="ECO:0000313" key="3">
    <source>
        <dbReference type="Proteomes" id="UP000622653"/>
    </source>
</evidence>
<dbReference type="AlphaFoldDB" id="A0A8J7G9G8"/>
<dbReference type="RefSeq" id="WP_194562068.1">
    <property type="nucleotide sequence ID" value="NZ_JADKPV010000001.1"/>
</dbReference>
<organism evidence="2 3">
    <name type="scientific">Savagea serpentis</name>
    <dbReference type="NCBI Taxonomy" id="2785297"/>
    <lineage>
        <taxon>Bacteria</taxon>
        <taxon>Bacillati</taxon>
        <taxon>Bacillota</taxon>
        <taxon>Bacilli</taxon>
        <taxon>Bacillales</taxon>
        <taxon>Caryophanaceae</taxon>
        <taxon>Savagea</taxon>
    </lineage>
</organism>
<dbReference type="Gene3D" id="3.40.630.30">
    <property type="match status" value="1"/>
</dbReference>
<dbReference type="Proteomes" id="UP000622653">
    <property type="component" value="Unassembled WGS sequence"/>
</dbReference>
<dbReference type="Pfam" id="PF13673">
    <property type="entry name" value="Acetyltransf_10"/>
    <property type="match status" value="1"/>
</dbReference>
<comment type="caution">
    <text evidence="2">The sequence shown here is derived from an EMBL/GenBank/DDBJ whole genome shotgun (WGS) entry which is preliminary data.</text>
</comment>
<dbReference type="CDD" id="cd04301">
    <property type="entry name" value="NAT_SF"/>
    <property type="match status" value="1"/>
</dbReference>
<accession>A0A8J7G9G8</accession>
<feature type="domain" description="N-acetyltransferase" evidence="1">
    <location>
        <begin position="6"/>
        <end position="141"/>
    </location>
</feature>
<dbReference type="PROSITE" id="PS51186">
    <property type="entry name" value="GNAT"/>
    <property type="match status" value="1"/>
</dbReference>
<evidence type="ECO:0000259" key="1">
    <source>
        <dbReference type="PROSITE" id="PS51186"/>
    </source>
</evidence>
<evidence type="ECO:0000313" key="2">
    <source>
        <dbReference type="EMBL" id="MBF4500639.1"/>
    </source>
</evidence>
<keyword evidence="3" id="KW-1185">Reference proteome</keyword>
<sequence>MNWYDRSFDELTTKQLYEILRARTEIFVVEQQCPYLEVDGRDEESRHLWLEDEAGITAYCRLIPKPEETHIGRVIVASRVRGTGLGYTLMEEAVRRAEKFERPLYLQAQAHLKKFYSSFGFVQKGEPYDEDGIPHIDMWKM</sequence>
<dbReference type="SUPFAM" id="SSF55729">
    <property type="entry name" value="Acyl-CoA N-acyltransferases (Nat)"/>
    <property type="match status" value="1"/>
</dbReference>
<proteinExistence type="predicted"/>
<dbReference type="EMBL" id="JADKPV010000001">
    <property type="protein sequence ID" value="MBF4500639.1"/>
    <property type="molecule type" value="Genomic_DNA"/>
</dbReference>
<dbReference type="InterPro" id="IPR000182">
    <property type="entry name" value="GNAT_dom"/>
</dbReference>
<reference evidence="2" key="1">
    <citation type="submission" date="2020-11" db="EMBL/GenBank/DDBJ databases">
        <title>Multidrug resistant novel bacterium Savagea serpentis sp. nov., isolated from the scats of a vine snake (Ahaetulla nasuta).</title>
        <authorList>
            <person name="Venkata Ramana V."/>
            <person name="Vikas Patil S."/>
            <person name="Yogita Lugani V."/>
        </authorList>
    </citation>
    <scope>NUCLEOTIDE SEQUENCE</scope>
    <source>
        <strain evidence="2">SN6</strain>
    </source>
</reference>
<protein>
    <submittedName>
        <fullName evidence="2">GNAT family N-acetyltransferase</fullName>
    </submittedName>
</protein>
<name>A0A8J7G9G8_9BACL</name>